<feature type="compositionally biased region" description="Polar residues" evidence="1">
    <location>
        <begin position="73"/>
        <end position="88"/>
    </location>
</feature>
<accession>A0A8S4RS34</accession>
<sequence>MAGRMLKFIRGKGQQPSAERQKLQNELFAFRKLREPMGLGVPDARVATPHWKAQCWKILHEVANGSSDFLVESQDTSGTNPSKRNISNIGRPCGYDDLDEDMTYN</sequence>
<gene>
    <name evidence="2" type="primary">jg14284</name>
    <name evidence="2" type="ORF">PAEG_LOCUS16896</name>
</gene>
<dbReference type="EMBL" id="CAKXAJ010025493">
    <property type="protein sequence ID" value="CAH2240299.1"/>
    <property type="molecule type" value="Genomic_DNA"/>
</dbReference>
<keyword evidence="3" id="KW-1185">Reference proteome</keyword>
<dbReference type="AlphaFoldDB" id="A0A8S4RS34"/>
<reference evidence="2" key="1">
    <citation type="submission" date="2022-03" db="EMBL/GenBank/DDBJ databases">
        <authorList>
            <person name="Lindestad O."/>
        </authorList>
    </citation>
    <scope>NUCLEOTIDE SEQUENCE</scope>
</reference>
<proteinExistence type="predicted"/>
<dbReference type="Proteomes" id="UP000838756">
    <property type="component" value="Unassembled WGS sequence"/>
</dbReference>
<feature type="region of interest" description="Disordered" evidence="1">
    <location>
        <begin position="72"/>
        <end position="105"/>
    </location>
</feature>
<protein>
    <submittedName>
        <fullName evidence="2">Jg14284 protein</fullName>
    </submittedName>
</protein>
<feature type="region of interest" description="Disordered" evidence="1">
    <location>
        <begin position="1"/>
        <end position="20"/>
    </location>
</feature>
<evidence type="ECO:0000313" key="3">
    <source>
        <dbReference type="Proteomes" id="UP000838756"/>
    </source>
</evidence>
<name>A0A8S4RS34_9NEOP</name>
<comment type="caution">
    <text evidence="2">The sequence shown here is derived from an EMBL/GenBank/DDBJ whole genome shotgun (WGS) entry which is preliminary data.</text>
</comment>
<evidence type="ECO:0000313" key="2">
    <source>
        <dbReference type="EMBL" id="CAH2240299.1"/>
    </source>
</evidence>
<dbReference type="OrthoDB" id="7471157at2759"/>
<evidence type="ECO:0000256" key="1">
    <source>
        <dbReference type="SAM" id="MobiDB-lite"/>
    </source>
</evidence>
<organism evidence="2 3">
    <name type="scientific">Pararge aegeria aegeria</name>
    <dbReference type="NCBI Taxonomy" id="348720"/>
    <lineage>
        <taxon>Eukaryota</taxon>
        <taxon>Metazoa</taxon>
        <taxon>Ecdysozoa</taxon>
        <taxon>Arthropoda</taxon>
        <taxon>Hexapoda</taxon>
        <taxon>Insecta</taxon>
        <taxon>Pterygota</taxon>
        <taxon>Neoptera</taxon>
        <taxon>Endopterygota</taxon>
        <taxon>Lepidoptera</taxon>
        <taxon>Glossata</taxon>
        <taxon>Ditrysia</taxon>
        <taxon>Papilionoidea</taxon>
        <taxon>Nymphalidae</taxon>
        <taxon>Satyrinae</taxon>
        <taxon>Satyrini</taxon>
        <taxon>Parargina</taxon>
        <taxon>Pararge</taxon>
    </lineage>
</organism>
<feature type="compositionally biased region" description="Acidic residues" evidence="1">
    <location>
        <begin position="96"/>
        <end position="105"/>
    </location>
</feature>